<gene>
    <name evidence="2" type="ORF">BJY01DRAFT_223928</name>
</gene>
<dbReference type="Proteomes" id="UP001610446">
    <property type="component" value="Unassembled WGS sequence"/>
</dbReference>
<dbReference type="EMBL" id="JBFXLU010000211">
    <property type="protein sequence ID" value="KAL2834821.1"/>
    <property type="molecule type" value="Genomic_DNA"/>
</dbReference>
<proteinExistence type="predicted"/>
<accession>A0ABR4J4J5</accession>
<evidence type="ECO:0000313" key="2">
    <source>
        <dbReference type="EMBL" id="KAL2834821.1"/>
    </source>
</evidence>
<keyword evidence="3" id="KW-1185">Reference proteome</keyword>
<feature type="region of interest" description="Disordered" evidence="1">
    <location>
        <begin position="91"/>
        <end position="110"/>
    </location>
</feature>
<organism evidence="2 3">
    <name type="scientific">Aspergillus pseudoustus</name>
    <dbReference type="NCBI Taxonomy" id="1810923"/>
    <lineage>
        <taxon>Eukaryota</taxon>
        <taxon>Fungi</taxon>
        <taxon>Dikarya</taxon>
        <taxon>Ascomycota</taxon>
        <taxon>Pezizomycotina</taxon>
        <taxon>Eurotiomycetes</taxon>
        <taxon>Eurotiomycetidae</taxon>
        <taxon>Eurotiales</taxon>
        <taxon>Aspergillaceae</taxon>
        <taxon>Aspergillus</taxon>
        <taxon>Aspergillus subgen. Nidulantes</taxon>
    </lineage>
</organism>
<reference evidence="2 3" key="1">
    <citation type="submission" date="2024-07" db="EMBL/GenBank/DDBJ databases">
        <title>Section-level genome sequencing and comparative genomics of Aspergillus sections Usti and Cavernicolus.</title>
        <authorList>
            <consortium name="Lawrence Berkeley National Laboratory"/>
            <person name="Nybo J.L."/>
            <person name="Vesth T.C."/>
            <person name="Theobald S."/>
            <person name="Frisvad J.C."/>
            <person name="Larsen T.O."/>
            <person name="Kjaerboelling I."/>
            <person name="Rothschild-Mancinelli K."/>
            <person name="Lyhne E.K."/>
            <person name="Kogle M.E."/>
            <person name="Barry K."/>
            <person name="Clum A."/>
            <person name="Na H."/>
            <person name="Ledsgaard L."/>
            <person name="Lin J."/>
            <person name="Lipzen A."/>
            <person name="Kuo A."/>
            <person name="Riley R."/>
            <person name="Mondo S."/>
            <person name="Labutti K."/>
            <person name="Haridas S."/>
            <person name="Pangalinan J."/>
            <person name="Salamov A.A."/>
            <person name="Simmons B.A."/>
            <person name="Magnuson J.K."/>
            <person name="Chen J."/>
            <person name="Drula E."/>
            <person name="Henrissat B."/>
            <person name="Wiebenga A."/>
            <person name="Lubbers R.J."/>
            <person name="Gomes A.C."/>
            <person name="Makela M.R."/>
            <person name="Stajich J."/>
            <person name="Grigoriev I.V."/>
            <person name="Mortensen U.H."/>
            <person name="De Vries R.P."/>
            <person name="Baker S.E."/>
            <person name="Andersen M.R."/>
        </authorList>
    </citation>
    <scope>NUCLEOTIDE SEQUENCE [LARGE SCALE GENOMIC DNA]</scope>
    <source>
        <strain evidence="2 3">CBS 123904</strain>
    </source>
</reference>
<sequence>MQRITLMKGEAEGVNNNGLRRFDFPGIEPGKQCYFGGDARGSTIAGVHVPEITVYEEKHDSVSPPSSCKLTSDQQGKLLWNKAWSNRSESGLKVASRGHSMSDRGISDSTPVETFPKRIARLLLHKFGHRPRDLVRKRSASLRRHGGQRGARCETERKCGDGAEKFICGVQGEVLSETVSATVVFGVSIYPSLSKHS</sequence>
<evidence type="ECO:0000256" key="1">
    <source>
        <dbReference type="SAM" id="MobiDB-lite"/>
    </source>
</evidence>
<comment type="caution">
    <text evidence="2">The sequence shown here is derived from an EMBL/GenBank/DDBJ whole genome shotgun (WGS) entry which is preliminary data.</text>
</comment>
<name>A0ABR4J4J5_9EURO</name>
<evidence type="ECO:0000313" key="3">
    <source>
        <dbReference type="Proteomes" id="UP001610446"/>
    </source>
</evidence>
<protein>
    <submittedName>
        <fullName evidence="2">Uncharacterized protein</fullName>
    </submittedName>
</protein>